<dbReference type="Pfam" id="PF00589">
    <property type="entry name" value="Phage_integrase"/>
    <property type="match status" value="1"/>
</dbReference>
<evidence type="ECO:0000259" key="6">
    <source>
        <dbReference type="PROSITE" id="PS51900"/>
    </source>
</evidence>
<evidence type="ECO:0000259" key="5">
    <source>
        <dbReference type="PROSITE" id="PS51898"/>
    </source>
</evidence>
<dbReference type="EMBL" id="LHCI01000106">
    <property type="protein sequence ID" value="KOX90834.1"/>
    <property type="molecule type" value="Genomic_DNA"/>
</dbReference>
<feature type="domain" description="Core-binding (CB)" evidence="6">
    <location>
        <begin position="88"/>
        <end position="178"/>
    </location>
</feature>
<dbReference type="PANTHER" id="PTHR30349">
    <property type="entry name" value="PHAGE INTEGRASE-RELATED"/>
    <property type="match status" value="1"/>
</dbReference>
<dbReference type="InterPro" id="IPR010998">
    <property type="entry name" value="Integrase_recombinase_N"/>
</dbReference>
<organism evidence="7 8">
    <name type="scientific">Thermus aquaticus</name>
    <dbReference type="NCBI Taxonomy" id="271"/>
    <lineage>
        <taxon>Bacteria</taxon>
        <taxon>Thermotogati</taxon>
        <taxon>Deinococcota</taxon>
        <taxon>Deinococci</taxon>
        <taxon>Thermales</taxon>
        <taxon>Thermaceae</taxon>
        <taxon>Thermus</taxon>
    </lineage>
</organism>
<evidence type="ECO:0000256" key="2">
    <source>
        <dbReference type="ARBA" id="ARBA00023125"/>
    </source>
</evidence>
<reference evidence="7 8" key="1">
    <citation type="submission" date="2015-07" db="EMBL/GenBank/DDBJ databases">
        <authorList>
            <person name="Noorani M."/>
        </authorList>
    </citation>
    <scope>NUCLEOTIDE SEQUENCE [LARGE SCALE GENOMIC DNA]</scope>
    <source>
        <strain evidence="8">ATCC 25104 / DSM 625 / JCM 10724 / NBRC 103206 / NCIMB 11243 / YT-1</strain>
    </source>
</reference>
<evidence type="ECO:0000313" key="7">
    <source>
        <dbReference type="EMBL" id="KOX90834.1"/>
    </source>
</evidence>
<dbReference type="Gene3D" id="1.10.150.130">
    <property type="match status" value="1"/>
</dbReference>
<dbReference type="SUPFAM" id="SSF56349">
    <property type="entry name" value="DNA breaking-rejoining enzymes"/>
    <property type="match status" value="1"/>
</dbReference>
<sequence length="433" mass="48915">MGQEDPEAGGKAKGVVVMARRATRGTGTVFFSKERRRWMAQLTVGHDPKTGRPKKLTRSFPTKREAEAWRQEMALKHFRGLLAPPEAITVRDFAQSWLERKAREVRPRTLFLYRKELAYALPSLEDPQAKDPLGRARLQAVNPRDIRAVIDGLLNRGLSLRTVKKVREKLNAIFEEALALELVARNPVAPVKVRGGLEQEREKPGRTLETWEIEALLAALDAHPDPRTALVLRLCLSCGLRKGEALGLQWEDIDLEKGLLYVRRTWSFDGARTAISDPKTASGKRAVPIPSKTLARLEGYREWWRERLGSYPPPSFWVFPGVNGQEPLGYNTPNRALTRILKRLGLPPARVHDLRHTYGSMLLARGAPVELVSERMGHTSPSITFNNYRHMFSEERQTHIFDPEDFVAASGGGKRPEVYVFDPEDYLGPRGQA</sequence>
<gene>
    <name evidence="7" type="ORF">BVI061214_02029</name>
</gene>
<comment type="similarity">
    <text evidence="1">Belongs to the 'phage' integrase family.</text>
</comment>
<dbReference type="PANTHER" id="PTHR30349:SF41">
    <property type="entry name" value="INTEGRASE_RECOMBINASE PROTEIN MJ0367-RELATED"/>
    <property type="match status" value="1"/>
</dbReference>
<keyword evidence="2 4" id="KW-0238">DNA-binding</keyword>
<accession>A0A0N0U8F3</accession>
<dbReference type="AlphaFoldDB" id="A0A0N0U8F3"/>
<dbReference type="Proteomes" id="UP000037685">
    <property type="component" value="Unassembled WGS sequence"/>
</dbReference>
<dbReference type="InterPro" id="IPR002104">
    <property type="entry name" value="Integrase_catalytic"/>
</dbReference>
<dbReference type="GO" id="GO:0006310">
    <property type="term" value="P:DNA recombination"/>
    <property type="evidence" value="ECO:0007669"/>
    <property type="project" value="UniProtKB-KW"/>
</dbReference>
<proteinExistence type="inferred from homology"/>
<dbReference type="InterPro" id="IPR011010">
    <property type="entry name" value="DNA_brk_join_enz"/>
</dbReference>
<dbReference type="InterPro" id="IPR044068">
    <property type="entry name" value="CB"/>
</dbReference>
<keyword evidence="3" id="KW-0233">DNA recombination</keyword>
<dbReference type="Pfam" id="PF14657">
    <property type="entry name" value="Arm-DNA-bind_4"/>
    <property type="match status" value="1"/>
</dbReference>
<evidence type="ECO:0000313" key="8">
    <source>
        <dbReference type="Proteomes" id="UP000037685"/>
    </source>
</evidence>
<dbReference type="InterPro" id="IPR013762">
    <property type="entry name" value="Integrase-like_cat_sf"/>
</dbReference>
<name>A0A0N0U8F3_THEAQ</name>
<dbReference type="InterPro" id="IPR028259">
    <property type="entry name" value="AP2-like_int_N"/>
</dbReference>
<dbReference type="InterPro" id="IPR050090">
    <property type="entry name" value="Tyrosine_recombinase_XerCD"/>
</dbReference>
<dbReference type="CDD" id="cd01189">
    <property type="entry name" value="INT_ICEBs1_C_like"/>
    <property type="match status" value="1"/>
</dbReference>
<dbReference type="Gene3D" id="1.10.443.10">
    <property type="entry name" value="Intergrase catalytic core"/>
    <property type="match status" value="1"/>
</dbReference>
<feature type="domain" description="Tyr recombinase" evidence="5">
    <location>
        <begin position="201"/>
        <end position="402"/>
    </location>
</feature>
<dbReference type="PROSITE" id="PS51900">
    <property type="entry name" value="CB"/>
    <property type="match status" value="1"/>
</dbReference>
<evidence type="ECO:0000256" key="3">
    <source>
        <dbReference type="ARBA" id="ARBA00023172"/>
    </source>
</evidence>
<dbReference type="GO" id="GO:0003677">
    <property type="term" value="F:DNA binding"/>
    <property type="evidence" value="ECO:0007669"/>
    <property type="project" value="UniProtKB-UniRule"/>
</dbReference>
<comment type="caution">
    <text evidence="7">The sequence shown here is derived from an EMBL/GenBank/DDBJ whole genome shotgun (WGS) entry which is preliminary data.</text>
</comment>
<evidence type="ECO:0000256" key="4">
    <source>
        <dbReference type="PROSITE-ProRule" id="PRU01248"/>
    </source>
</evidence>
<evidence type="ECO:0000256" key="1">
    <source>
        <dbReference type="ARBA" id="ARBA00008857"/>
    </source>
</evidence>
<dbReference type="GO" id="GO:0015074">
    <property type="term" value="P:DNA integration"/>
    <property type="evidence" value="ECO:0007669"/>
    <property type="project" value="InterPro"/>
</dbReference>
<dbReference type="PATRIC" id="fig|271.14.peg.2110"/>
<protein>
    <submittedName>
        <fullName evidence="7">Putative prophage phiRv2 integrase</fullName>
    </submittedName>
</protein>
<dbReference type="PROSITE" id="PS51898">
    <property type="entry name" value="TYR_RECOMBINASE"/>
    <property type="match status" value="1"/>
</dbReference>